<feature type="active site" description="Nucleophile" evidence="7">
    <location>
        <position position="443"/>
    </location>
</feature>
<dbReference type="OrthoDB" id="9778545at2"/>
<dbReference type="Pfam" id="PF20142">
    <property type="entry name" value="Scaffold"/>
    <property type="match status" value="1"/>
</dbReference>
<dbReference type="SUPFAM" id="SSF141523">
    <property type="entry name" value="L,D-transpeptidase catalytic domain-like"/>
    <property type="match status" value="1"/>
</dbReference>
<keyword evidence="6 7" id="KW-0961">Cell wall biogenesis/degradation</keyword>
<dbReference type="InterPro" id="IPR052905">
    <property type="entry name" value="LD-transpeptidase_YkuD-like"/>
</dbReference>
<dbReference type="InterPro" id="IPR036365">
    <property type="entry name" value="PGBD-like_sf"/>
</dbReference>
<comment type="caution">
    <text evidence="9">The sequence shown here is derived from an EMBL/GenBank/DDBJ whole genome shotgun (WGS) entry which is preliminary data.</text>
</comment>
<evidence type="ECO:0000256" key="4">
    <source>
        <dbReference type="ARBA" id="ARBA00022960"/>
    </source>
</evidence>
<evidence type="ECO:0000256" key="5">
    <source>
        <dbReference type="ARBA" id="ARBA00022984"/>
    </source>
</evidence>
<keyword evidence="10" id="KW-1185">Reference proteome</keyword>
<dbReference type="InterPro" id="IPR038063">
    <property type="entry name" value="Transpep_catalytic_dom"/>
</dbReference>
<dbReference type="InterPro" id="IPR045380">
    <property type="entry name" value="LD_TPept_scaffold_dom"/>
</dbReference>
<dbReference type="InterPro" id="IPR005490">
    <property type="entry name" value="LD_TPept_cat_dom"/>
</dbReference>
<dbReference type="UniPathway" id="UPA00219"/>
<proteinExistence type="inferred from homology"/>
<dbReference type="EMBL" id="JRLX01000008">
    <property type="protein sequence ID" value="KGO86838.1"/>
    <property type="molecule type" value="Genomic_DNA"/>
</dbReference>
<dbReference type="GO" id="GO:0009252">
    <property type="term" value="P:peptidoglycan biosynthetic process"/>
    <property type="evidence" value="ECO:0007669"/>
    <property type="project" value="UniProtKB-UniPathway"/>
</dbReference>
<evidence type="ECO:0000256" key="3">
    <source>
        <dbReference type="ARBA" id="ARBA00022679"/>
    </source>
</evidence>
<comment type="pathway">
    <text evidence="1 7">Cell wall biogenesis; peptidoglycan biosynthesis.</text>
</comment>
<dbReference type="Proteomes" id="UP000030152">
    <property type="component" value="Unassembled WGS sequence"/>
</dbReference>
<feature type="active site" description="Proton donor/acceptor" evidence="7">
    <location>
        <position position="424"/>
    </location>
</feature>
<dbReference type="Pfam" id="PF03734">
    <property type="entry name" value="YkuD"/>
    <property type="match status" value="1"/>
</dbReference>
<dbReference type="PANTHER" id="PTHR41533">
    <property type="entry name" value="L,D-TRANSPEPTIDASE HI_1667-RELATED"/>
    <property type="match status" value="1"/>
</dbReference>
<evidence type="ECO:0000256" key="2">
    <source>
        <dbReference type="ARBA" id="ARBA00005992"/>
    </source>
</evidence>
<gene>
    <name evidence="9" type="ORF">Q765_09450</name>
</gene>
<feature type="domain" description="L,D-TPase catalytic" evidence="8">
    <location>
        <begin position="314"/>
        <end position="469"/>
    </location>
</feature>
<dbReference type="STRING" id="1121895.GCA_000378485_00054"/>
<evidence type="ECO:0000313" key="10">
    <source>
        <dbReference type="Proteomes" id="UP000030152"/>
    </source>
</evidence>
<evidence type="ECO:0000256" key="1">
    <source>
        <dbReference type="ARBA" id="ARBA00004752"/>
    </source>
</evidence>
<keyword evidence="3" id="KW-0808">Transferase</keyword>
<dbReference type="PROSITE" id="PS51257">
    <property type="entry name" value="PROKAR_LIPOPROTEIN"/>
    <property type="match status" value="1"/>
</dbReference>
<accession>A0A0A2M5V9</accession>
<dbReference type="GO" id="GO:0016740">
    <property type="term" value="F:transferase activity"/>
    <property type="evidence" value="ECO:0007669"/>
    <property type="project" value="UniProtKB-KW"/>
</dbReference>
<keyword evidence="5 7" id="KW-0573">Peptidoglycan synthesis</keyword>
<name>A0A0A2M5V9_9FLAO</name>
<dbReference type="Gene3D" id="2.40.440.10">
    <property type="entry name" value="L,D-transpeptidase catalytic domain-like"/>
    <property type="match status" value="1"/>
</dbReference>
<dbReference type="PANTHER" id="PTHR41533:SF2">
    <property type="entry name" value="BLR7131 PROTEIN"/>
    <property type="match status" value="1"/>
</dbReference>
<sequence length="524" mass="59731">MKKTHFIVAFILGCTLLTTSCKKKDGEVTDNTEVHDHDEATIPLDTTKITAFFVKHPDFKQFEQEVKKLYSKHNHYVWQDKGGLIEFADVVHNKVNQLDNEGLEVKVPYKDELNAIFDDAKSKPDTDSELLISSMYFFYAKRVLEGLDPSKSKETGWYLPRDRVDYVAYLDTLMKDPKLIKRDESELFSQYYNLRKGLQKYRDIEKKGGWGTIALNEGVKSLKEGDSAAAIVQIRKRLTLEGYLKSDSGKSVFDTDLAGGLKAYEEKHNRVFDGKIGPAIVTEMNMPVAQLIKTISINMERCRWISPKMDKAPEVIAVNIPSYRLVYFKSGKPVFTSKVVVGKELNKTVVFSGQMSYLNFAPYWNIPTSILNKEIKPGIAKNPNYLAKHNMEWNGNMVRQKPGGQNSLGKVKFMFPNTNNIYLHDTPAKSLFNKDDRAFSHGCVRVEKARDLAIMITKEDGNWTEAKVDKAMNAGKESTYVLKKKIPVYIAYFTAWADENGNVAFFEDIYKRDNRLSGLLYASK</sequence>
<dbReference type="RefSeq" id="WP_020211179.1">
    <property type="nucleotide sequence ID" value="NZ_JRLX01000008.1"/>
</dbReference>
<dbReference type="SUPFAM" id="SSF47090">
    <property type="entry name" value="PGBD-like"/>
    <property type="match status" value="1"/>
</dbReference>
<reference evidence="9 10" key="1">
    <citation type="submission" date="2013-09" db="EMBL/GenBank/DDBJ databases">
        <authorList>
            <person name="Zeng Z."/>
            <person name="Chen C."/>
        </authorList>
    </citation>
    <scope>NUCLEOTIDE SEQUENCE [LARGE SCALE GENOMIC DNA]</scope>
    <source>
        <strain evidence="9 10">WB 3.3-2</strain>
    </source>
</reference>
<protein>
    <submittedName>
        <fullName evidence="9">L,D-transpeptidase YcbB</fullName>
    </submittedName>
</protein>
<dbReference type="AlphaFoldDB" id="A0A0A2M5V9"/>
<keyword evidence="4 7" id="KW-0133">Cell shape</keyword>
<dbReference type="GO" id="GO:0008360">
    <property type="term" value="P:regulation of cell shape"/>
    <property type="evidence" value="ECO:0007669"/>
    <property type="project" value="UniProtKB-UniRule"/>
</dbReference>
<dbReference type="GO" id="GO:0004180">
    <property type="term" value="F:carboxypeptidase activity"/>
    <property type="evidence" value="ECO:0007669"/>
    <property type="project" value="UniProtKB-ARBA"/>
</dbReference>
<dbReference type="GO" id="GO:0071555">
    <property type="term" value="P:cell wall organization"/>
    <property type="evidence" value="ECO:0007669"/>
    <property type="project" value="UniProtKB-UniRule"/>
</dbReference>
<dbReference type="PROSITE" id="PS52029">
    <property type="entry name" value="LD_TPASE"/>
    <property type="match status" value="1"/>
</dbReference>
<organism evidence="9 10">
    <name type="scientific">Flavobacterium rivuli WB 3.3-2 = DSM 21788</name>
    <dbReference type="NCBI Taxonomy" id="1121895"/>
    <lineage>
        <taxon>Bacteria</taxon>
        <taxon>Pseudomonadati</taxon>
        <taxon>Bacteroidota</taxon>
        <taxon>Flavobacteriia</taxon>
        <taxon>Flavobacteriales</taxon>
        <taxon>Flavobacteriaceae</taxon>
        <taxon>Flavobacterium</taxon>
    </lineage>
</organism>
<dbReference type="CDD" id="cd16913">
    <property type="entry name" value="YkuD_like"/>
    <property type="match status" value="1"/>
</dbReference>
<comment type="similarity">
    <text evidence="2">Belongs to the YkuD family.</text>
</comment>
<evidence type="ECO:0000313" key="9">
    <source>
        <dbReference type="EMBL" id="KGO86838.1"/>
    </source>
</evidence>
<evidence type="ECO:0000256" key="6">
    <source>
        <dbReference type="ARBA" id="ARBA00023316"/>
    </source>
</evidence>
<dbReference type="eggNOG" id="COG2989">
    <property type="taxonomic scope" value="Bacteria"/>
</dbReference>
<evidence type="ECO:0000259" key="8">
    <source>
        <dbReference type="PROSITE" id="PS52029"/>
    </source>
</evidence>
<evidence type="ECO:0000256" key="7">
    <source>
        <dbReference type="PROSITE-ProRule" id="PRU01373"/>
    </source>
</evidence>